<reference evidence="1" key="1">
    <citation type="submission" date="2022-11" db="EMBL/GenBank/DDBJ databases">
        <title>Centuries of genome instability and evolution in soft-shell clam transmissible cancer (bioRxiv).</title>
        <authorList>
            <person name="Hart S.F.M."/>
            <person name="Yonemitsu M.A."/>
            <person name="Giersch R.M."/>
            <person name="Beal B.F."/>
            <person name="Arriagada G."/>
            <person name="Davis B.W."/>
            <person name="Ostrander E.A."/>
            <person name="Goff S.P."/>
            <person name="Metzger M.J."/>
        </authorList>
    </citation>
    <scope>NUCLEOTIDE SEQUENCE</scope>
    <source>
        <strain evidence="1">MELC-2E11</strain>
        <tissue evidence="1">Siphon/mantle</tissue>
    </source>
</reference>
<gene>
    <name evidence="1" type="ORF">MAR_010751</name>
</gene>
<evidence type="ECO:0000313" key="2">
    <source>
        <dbReference type="Proteomes" id="UP001164746"/>
    </source>
</evidence>
<protein>
    <submittedName>
        <fullName evidence="1">Uncharacterized protein</fullName>
    </submittedName>
</protein>
<proteinExistence type="predicted"/>
<dbReference type="Proteomes" id="UP001164746">
    <property type="component" value="Chromosome 14"/>
</dbReference>
<organism evidence="1 2">
    <name type="scientific">Mya arenaria</name>
    <name type="common">Soft-shell clam</name>
    <dbReference type="NCBI Taxonomy" id="6604"/>
    <lineage>
        <taxon>Eukaryota</taxon>
        <taxon>Metazoa</taxon>
        <taxon>Spiralia</taxon>
        <taxon>Lophotrochozoa</taxon>
        <taxon>Mollusca</taxon>
        <taxon>Bivalvia</taxon>
        <taxon>Autobranchia</taxon>
        <taxon>Heteroconchia</taxon>
        <taxon>Euheterodonta</taxon>
        <taxon>Imparidentia</taxon>
        <taxon>Neoheterodontei</taxon>
        <taxon>Myida</taxon>
        <taxon>Myoidea</taxon>
        <taxon>Myidae</taxon>
        <taxon>Mya</taxon>
    </lineage>
</organism>
<evidence type="ECO:0000313" key="1">
    <source>
        <dbReference type="EMBL" id="WAR25047.1"/>
    </source>
</evidence>
<accession>A0ABY7FVG2</accession>
<name>A0ABY7FVG2_MYAAR</name>
<dbReference type="EMBL" id="CP111025">
    <property type="protein sequence ID" value="WAR25047.1"/>
    <property type="molecule type" value="Genomic_DNA"/>
</dbReference>
<sequence length="64" mass="7205">MCVTGCEKETLSANTDLYLQNLRYVHGCKKKLVLLYAKNQVLPQIFLKASIIQLRGCITTKTTS</sequence>
<keyword evidence="2" id="KW-1185">Reference proteome</keyword>